<feature type="domain" description="Prokaryotic YEATS" evidence="4">
    <location>
        <begin position="249"/>
        <end position="317"/>
    </location>
</feature>
<sequence>MNSVLASPDLWTILGAMTLAGLVGGLVNCFLPAAEGEPTKVWWKCVLMGIGASLIVPVFLFLTQSKILDELVKVLPAPPASGATDQPLSVAIGQKVQNYLVFFSFCTIAAISSTRFISSVSDRLMIELKKEVRETKEQVQETQKDVRATQQQVRETDQKVEETEKKTTTNRATLQAVKKKIQENSIARKTAPTNAVPITREATRGPSPAISSPLHPDDPQKGRWGGKHTVNFRQLQATVTAIDDDEDWFNVRMEVISTDPQHHPLTGNVIFHLHDTFVPDRQSVPVVNNRAVLEKTAWGAFTIGAETDDGTQLELDLSDPTDAPDVPAVFRAR</sequence>
<feature type="compositionally biased region" description="Basic and acidic residues" evidence="1">
    <location>
        <begin position="138"/>
        <end position="147"/>
    </location>
</feature>
<reference evidence="6" key="1">
    <citation type="journal article" date="2019" name="Int. J. Syst. Evol. Microbiol.">
        <title>The Global Catalogue of Microorganisms (GCM) 10K type strain sequencing project: providing services to taxonomists for standard genome sequencing and annotation.</title>
        <authorList>
            <consortium name="The Broad Institute Genomics Platform"/>
            <consortium name="The Broad Institute Genome Sequencing Center for Infectious Disease"/>
            <person name="Wu L."/>
            <person name="Ma J."/>
        </authorList>
    </citation>
    <scope>NUCLEOTIDE SEQUENCE [LARGE SCALE GENOMIC DNA]</scope>
    <source>
        <strain evidence="6">CCUG 55250</strain>
    </source>
</reference>
<feature type="domain" description="YEATS-Like-Associating Three TM" evidence="3">
    <location>
        <begin position="10"/>
        <end position="134"/>
    </location>
</feature>
<dbReference type="Proteomes" id="UP001596106">
    <property type="component" value="Unassembled WGS sequence"/>
</dbReference>
<keyword evidence="2" id="KW-1133">Transmembrane helix</keyword>
<evidence type="ECO:0000256" key="2">
    <source>
        <dbReference type="SAM" id="Phobius"/>
    </source>
</evidence>
<organism evidence="5 6">
    <name type="scientific">Larkinella bovis</name>
    <dbReference type="NCBI Taxonomy" id="683041"/>
    <lineage>
        <taxon>Bacteria</taxon>
        <taxon>Pseudomonadati</taxon>
        <taxon>Bacteroidota</taxon>
        <taxon>Cytophagia</taxon>
        <taxon>Cytophagales</taxon>
        <taxon>Spirosomataceae</taxon>
        <taxon>Larkinella</taxon>
    </lineage>
</organism>
<proteinExistence type="predicted"/>
<evidence type="ECO:0000313" key="5">
    <source>
        <dbReference type="EMBL" id="MFC5411876.1"/>
    </source>
</evidence>
<dbReference type="Pfam" id="PF20303">
    <property type="entry name" value="YLATT"/>
    <property type="match status" value="1"/>
</dbReference>
<dbReference type="EMBL" id="JBHSMA010000008">
    <property type="protein sequence ID" value="MFC5411876.1"/>
    <property type="molecule type" value="Genomic_DNA"/>
</dbReference>
<feature type="compositionally biased region" description="Basic and acidic residues" evidence="1">
    <location>
        <begin position="154"/>
        <end position="167"/>
    </location>
</feature>
<dbReference type="Pfam" id="PF20305">
    <property type="entry name" value="pYEATS"/>
    <property type="match status" value="1"/>
</dbReference>
<dbReference type="InterPro" id="IPR046888">
    <property type="entry name" value="pYEATS"/>
</dbReference>
<feature type="transmembrane region" description="Helical" evidence="2">
    <location>
        <begin position="12"/>
        <end position="34"/>
    </location>
</feature>
<evidence type="ECO:0000259" key="3">
    <source>
        <dbReference type="Pfam" id="PF20303"/>
    </source>
</evidence>
<dbReference type="RefSeq" id="WP_379848816.1">
    <property type="nucleotide sequence ID" value="NZ_JBHSMA010000008.1"/>
</dbReference>
<feature type="region of interest" description="Disordered" evidence="1">
    <location>
        <begin position="199"/>
        <end position="220"/>
    </location>
</feature>
<dbReference type="InterPro" id="IPR046890">
    <property type="entry name" value="YLATT"/>
</dbReference>
<comment type="caution">
    <text evidence="5">The sequence shown here is derived from an EMBL/GenBank/DDBJ whole genome shotgun (WGS) entry which is preliminary data.</text>
</comment>
<evidence type="ECO:0000256" key="1">
    <source>
        <dbReference type="SAM" id="MobiDB-lite"/>
    </source>
</evidence>
<keyword evidence="2" id="KW-0812">Transmembrane</keyword>
<keyword evidence="2" id="KW-0472">Membrane</keyword>
<evidence type="ECO:0000313" key="6">
    <source>
        <dbReference type="Proteomes" id="UP001596106"/>
    </source>
</evidence>
<feature type="transmembrane region" description="Helical" evidence="2">
    <location>
        <begin position="41"/>
        <end position="62"/>
    </location>
</feature>
<gene>
    <name evidence="5" type="ORF">ACFPMF_21310</name>
</gene>
<evidence type="ECO:0000259" key="4">
    <source>
        <dbReference type="Pfam" id="PF20305"/>
    </source>
</evidence>
<accession>A0ABW0IF33</accession>
<keyword evidence="6" id="KW-1185">Reference proteome</keyword>
<feature type="region of interest" description="Disordered" evidence="1">
    <location>
        <begin position="138"/>
        <end position="167"/>
    </location>
</feature>
<name>A0ABW0IF33_9BACT</name>
<protein>
    <submittedName>
        <fullName evidence="5">YEATS-associated helix-containing protein</fullName>
    </submittedName>
</protein>